<comment type="caution">
    <text evidence="1">The sequence shown here is derived from an EMBL/GenBank/DDBJ whole genome shotgun (WGS) entry which is preliminary data.</text>
</comment>
<gene>
    <name evidence="1" type="ORF">OXYTRIMIC_686</name>
</gene>
<dbReference type="AlphaFoldDB" id="A0A073HZG7"/>
<proteinExistence type="predicted"/>
<dbReference type="Proteomes" id="UP000053232">
    <property type="component" value="Unassembled WGS sequence"/>
</dbReference>
<evidence type="ECO:0000313" key="1">
    <source>
        <dbReference type="EMBL" id="KEJ82586.1"/>
    </source>
</evidence>
<keyword evidence="2" id="KW-1185">Reference proteome</keyword>
<protein>
    <submittedName>
        <fullName evidence="1">Uncharacterized protein</fullName>
    </submittedName>
</protein>
<dbReference type="EMBL" id="ARYC01014153">
    <property type="protein sequence ID" value="KEJ82586.1"/>
    <property type="molecule type" value="Genomic_DNA"/>
</dbReference>
<accession>A0A073HZG7</accession>
<sequence length="197" mass="23618">MGKLSKTQRDIIQGDVENNQTHHLAQYTIDIIKNIKELWGLHMLEILTFIARKLIRKGYDILNQFQIYVAKLQYDQENKDDQVQLWTQQLFQILRLAAINNRIDSSDLELKFLKSKDQLPHQQEVAQTYHYVIRDSQHQKELEYFEKSTENMQTTSMTPIETKTLQQKRQYAPKTEILELRGRKTRIRLIRPRSLHR</sequence>
<organism evidence="1 2">
    <name type="scientific">Oxytricha trifallax</name>
    <dbReference type="NCBI Taxonomy" id="1172189"/>
    <lineage>
        <taxon>Eukaryota</taxon>
        <taxon>Sar</taxon>
        <taxon>Alveolata</taxon>
        <taxon>Ciliophora</taxon>
        <taxon>Intramacronucleata</taxon>
        <taxon>Spirotrichea</taxon>
        <taxon>Stichotrichia</taxon>
        <taxon>Sporadotrichida</taxon>
        <taxon>Oxytrichidae</taxon>
        <taxon>Oxytrichinae</taxon>
        <taxon>Oxytricha</taxon>
    </lineage>
</organism>
<evidence type="ECO:0000313" key="2">
    <source>
        <dbReference type="Proteomes" id="UP000053232"/>
    </source>
</evidence>
<name>A0A073HZG7_9SPIT</name>
<reference evidence="2" key="1">
    <citation type="journal article" date="2014" name="Cell">
        <title>The Architecture of a Scrambled Genome Reveals Massive Levels of Genomic Rearrangement during Development.</title>
        <authorList>
            <person name="Chen X."/>
            <person name="Bracht J.R."/>
            <person name="Goldman A.D."/>
            <person name="Dolzhenko E."/>
            <person name="Clay D.M."/>
            <person name="Swart E.C."/>
            <person name="Perlman D.H."/>
            <person name="Doak T.G."/>
            <person name="Stuart A."/>
            <person name="Amemiya C.T."/>
            <person name="Sebra R.P."/>
            <person name="Landweber L.F."/>
        </authorList>
    </citation>
    <scope>NUCLEOTIDE SEQUENCE [LARGE SCALE GENOMIC DNA]</scope>
    <source>
        <strain evidence="2">JRB310</strain>
    </source>
</reference>